<dbReference type="InterPro" id="IPR043128">
    <property type="entry name" value="Rev_trsase/Diguanyl_cyclase"/>
</dbReference>
<dbReference type="Pfam" id="PF17919">
    <property type="entry name" value="RT_RNaseH_2"/>
    <property type="match status" value="1"/>
</dbReference>
<gene>
    <name evidence="3" type="ORF">FSP39_011146</name>
</gene>
<evidence type="ECO:0008006" key="5">
    <source>
        <dbReference type="Google" id="ProtNLM"/>
    </source>
</evidence>
<feature type="domain" description="Reverse transcriptase" evidence="2">
    <location>
        <begin position="53"/>
        <end position="230"/>
    </location>
</feature>
<dbReference type="InterPro" id="IPR051320">
    <property type="entry name" value="Viral_Replic_Matur_Polypro"/>
</dbReference>
<organism evidence="3 4">
    <name type="scientific">Pinctada imbricata</name>
    <name type="common">Atlantic pearl-oyster</name>
    <name type="synonym">Pinctada martensii</name>
    <dbReference type="NCBI Taxonomy" id="66713"/>
    <lineage>
        <taxon>Eukaryota</taxon>
        <taxon>Metazoa</taxon>
        <taxon>Spiralia</taxon>
        <taxon>Lophotrochozoa</taxon>
        <taxon>Mollusca</taxon>
        <taxon>Bivalvia</taxon>
        <taxon>Autobranchia</taxon>
        <taxon>Pteriomorphia</taxon>
        <taxon>Pterioida</taxon>
        <taxon>Pterioidea</taxon>
        <taxon>Pteriidae</taxon>
        <taxon>Pinctada</taxon>
    </lineage>
</organism>
<dbReference type="InterPro" id="IPR041577">
    <property type="entry name" value="RT_RNaseH_2"/>
</dbReference>
<comment type="caution">
    <text evidence="3">The sequence shown here is derived from an EMBL/GenBank/DDBJ whole genome shotgun (WGS) entry which is preliminary data.</text>
</comment>
<evidence type="ECO:0000313" key="3">
    <source>
        <dbReference type="EMBL" id="KAK3095181.1"/>
    </source>
</evidence>
<dbReference type="Gene3D" id="3.10.100.10">
    <property type="entry name" value="Mannose-Binding Protein A, subunit A"/>
    <property type="match status" value="1"/>
</dbReference>
<reference evidence="3" key="1">
    <citation type="submission" date="2019-08" db="EMBL/GenBank/DDBJ databases">
        <title>The improved chromosome-level genome for the pearl oyster Pinctada fucata martensii using PacBio sequencing and Hi-C.</title>
        <authorList>
            <person name="Zheng Z."/>
        </authorList>
    </citation>
    <scope>NUCLEOTIDE SEQUENCE</scope>
    <source>
        <strain evidence="3">ZZ-2019</strain>
        <tissue evidence="3">Adductor muscle</tissue>
    </source>
</reference>
<dbReference type="CDD" id="cd00037">
    <property type="entry name" value="CLECT"/>
    <property type="match status" value="1"/>
</dbReference>
<dbReference type="Pfam" id="PF00078">
    <property type="entry name" value="RVT_1"/>
    <property type="match status" value="1"/>
</dbReference>
<name>A0AA88YEM6_PINIB</name>
<protein>
    <recommendedName>
        <fullName evidence="5">Reverse transcriptase domain-containing protein</fullName>
    </recommendedName>
</protein>
<keyword evidence="4" id="KW-1185">Reference proteome</keyword>
<dbReference type="PANTHER" id="PTHR33064:SF29">
    <property type="entry name" value="PEPTIDASE A2 DOMAIN-CONTAINING PROTEIN-RELATED"/>
    <property type="match status" value="1"/>
</dbReference>
<dbReference type="InterPro" id="IPR016187">
    <property type="entry name" value="CTDL_fold"/>
</dbReference>
<dbReference type="SUPFAM" id="SSF56436">
    <property type="entry name" value="C-type lectin-like"/>
    <property type="match status" value="1"/>
</dbReference>
<dbReference type="CDD" id="cd01647">
    <property type="entry name" value="RT_LTR"/>
    <property type="match status" value="1"/>
</dbReference>
<dbReference type="Proteomes" id="UP001186944">
    <property type="component" value="Unassembled WGS sequence"/>
</dbReference>
<feature type="domain" description="C-type lectin" evidence="1">
    <location>
        <begin position="356"/>
        <end position="423"/>
    </location>
</feature>
<dbReference type="InterPro" id="IPR016186">
    <property type="entry name" value="C-type_lectin-like/link_sf"/>
</dbReference>
<dbReference type="EMBL" id="VSWD01000008">
    <property type="protein sequence ID" value="KAK3095181.1"/>
    <property type="molecule type" value="Genomic_DNA"/>
</dbReference>
<evidence type="ECO:0000259" key="2">
    <source>
        <dbReference type="PROSITE" id="PS50878"/>
    </source>
</evidence>
<sequence length="440" mass="50581">MREYTTIFPDVPKKTNASHHDVIVGDASPIKQHPYRLNPIKLQYMRKEIQYMLENDIIEPSNSDWSSPCILVPKPDGTYRLCTDFRKVNSVTKTDSYPIPRIDDCIDKIGSAKFVSKFDLLKGYWQVPLTERAREISAFATPDGLYQYKVMPFGMKNAPATFQRMIHLLLNHLEGCEAYIDDVIIYSDIWDDHLRIMRTFFDILAKANLTVNLAKSEFCHATVEYLGHKVGQGFVTPIMAKVEAISKFPIPTNKKVIMRFLGMAGFYRKFCPNFSSVVGPLTNLLQKNVNFAWTNDCDESFKKIKCVLMNSPVLSAPNFDKQFKLTVDASDVGIGAALFQENDDGVDRIVFHDGAWFGLNDVLFPKTHTWYWGFGKKGCKWFDWFGKGPNFRGGDKNCVCFKEDYHYKWATASCTTKLYYICELNPVILPFYYNKPSHHR</sequence>
<accession>A0AA88YEM6</accession>
<dbReference type="InterPro" id="IPR001304">
    <property type="entry name" value="C-type_lectin-like"/>
</dbReference>
<evidence type="ECO:0000259" key="1">
    <source>
        <dbReference type="PROSITE" id="PS50041"/>
    </source>
</evidence>
<dbReference type="AlphaFoldDB" id="A0AA88YEM6"/>
<evidence type="ECO:0000313" key="4">
    <source>
        <dbReference type="Proteomes" id="UP001186944"/>
    </source>
</evidence>
<dbReference type="InterPro" id="IPR000477">
    <property type="entry name" value="RT_dom"/>
</dbReference>
<dbReference type="FunFam" id="3.30.70.270:FF:000115">
    <property type="entry name" value="Polyprotein of retroviral origin, putative"/>
    <property type="match status" value="1"/>
</dbReference>
<dbReference type="PROSITE" id="PS50041">
    <property type="entry name" value="C_TYPE_LECTIN_2"/>
    <property type="match status" value="1"/>
</dbReference>
<dbReference type="Gene3D" id="3.10.10.10">
    <property type="entry name" value="HIV Type 1 Reverse Transcriptase, subunit A, domain 1"/>
    <property type="match status" value="1"/>
</dbReference>
<dbReference type="PROSITE" id="PS50878">
    <property type="entry name" value="RT_POL"/>
    <property type="match status" value="1"/>
</dbReference>
<dbReference type="InterPro" id="IPR043502">
    <property type="entry name" value="DNA/RNA_pol_sf"/>
</dbReference>
<dbReference type="Gene3D" id="3.30.70.270">
    <property type="match status" value="2"/>
</dbReference>
<dbReference type="SUPFAM" id="SSF56672">
    <property type="entry name" value="DNA/RNA polymerases"/>
    <property type="match status" value="1"/>
</dbReference>
<proteinExistence type="predicted"/>
<dbReference type="PANTHER" id="PTHR33064">
    <property type="entry name" value="POL PROTEIN"/>
    <property type="match status" value="1"/>
</dbReference>